<dbReference type="EMBL" id="BTCM01000001">
    <property type="protein sequence ID" value="GMK54762.1"/>
    <property type="molecule type" value="Genomic_DNA"/>
</dbReference>
<proteinExistence type="predicted"/>
<reference evidence="2" key="1">
    <citation type="journal article" date="2023" name="BMC Genomics">
        <title>Chromosome-level genome assemblies of Cutaneotrichosporon spp. (Trichosporonales, Basidiomycota) reveal imbalanced evolution between nucleotide sequences and chromosome synteny.</title>
        <authorList>
            <person name="Kobayashi Y."/>
            <person name="Kayamori A."/>
            <person name="Aoki K."/>
            <person name="Shiwa Y."/>
            <person name="Matsutani M."/>
            <person name="Fujita N."/>
            <person name="Sugita T."/>
            <person name="Iwasaki W."/>
            <person name="Tanaka N."/>
            <person name="Takashima M."/>
        </authorList>
    </citation>
    <scope>NUCLEOTIDE SEQUENCE</scope>
    <source>
        <strain evidence="2">HIS016</strain>
    </source>
</reference>
<name>A0AAD3TQU1_9TREE</name>
<organism evidence="2 3">
    <name type="scientific">Cutaneotrichosporon spelunceum</name>
    <dbReference type="NCBI Taxonomy" id="1672016"/>
    <lineage>
        <taxon>Eukaryota</taxon>
        <taxon>Fungi</taxon>
        <taxon>Dikarya</taxon>
        <taxon>Basidiomycota</taxon>
        <taxon>Agaricomycotina</taxon>
        <taxon>Tremellomycetes</taxon>
        <taxon>Trichosporonales</taxon>
        <taxon>Trichosporonaceae</taxon>
        <taxon>Cutaneotrichosporon</taxon>
    </lineage>
</organism>
<reference evidence="2" key="2">
    <citation type="submission" date="2023-06" db="EMBL/GenBank/DDBJ databases">
        <authorList>
            <person name="Kobayashi Y."/>
            <person name="Kayamori A."/>
            <person name="Aoki K."/>
            <person name="Shiwa Y."/>
            <person name="Fujita N."/>
            <person name="Sugita T."/>
            <person name="Iwasaki W."/>
            <person name="Tanaka N."/>
            <person name="Takashima M."/>
        </authorList>
    </citation>
    <scope>NUCLEOTIDE SEQUENCE</scope>
    <source>
        <strain evidence="2">HIS016</strain>
    </source>
</reference>
<feature type="chain" id="PRO_5041903935" description="Extracellular membrane protein CFEM domain-containing protein" evidence="1">
    <location>
        <begin position="16"/>
        <end position="140"/>
    </location>
</feature>
<evidence type="ECO:0008006" key="4">
    <source>
        <dbReference type="Google" id="ProtNLM"/>
    </source>
</evidence>
<gene>
    <name evidence="2" type="ORF">CspeluHIS016_0113480</name>
</gene>
<accession>A0AAD3TQU1</accession>
<evidence type="ECO:0000256" key="1">
    <source>
        <dbReference type="SAM" id="SignalP"/>
    </source>
</evidence>
<feature type="signal peptide" evidence="1">
    <location>
        <begin position="1"/>
        <end position="15"/>
    </location>
</feature>
<dbReference type="AlphaFoldDB" id="A0AAD3TQU1"/>
<keyword evidence="1" id="KW-0732">Signal</keyword>
<evidence type="ECO:0000313" key="2">
    <source>
        <dbReference type="EMBL" id="GMK54762.1"/>
    </source>
</evidence>
<evidence type="ECO:0000313" key="3">
    <source>
        <dbReference type="Proteomes" id="UP001222932"/>
    </source>
</evidence>
<dbReference type="Proteomes" id="UP001222932">
    <property type="component" value="Unassembled WGS sequence"/>
</dbReference>
<keyword evidence="3" id="KW-1185">Reference proteome</keyword>
<protein>
    <recommendedName>
        <fullName evidence="4">Extracellular membrane protein CFEM domain-containing protein</fullName>
    </recommendedName>
</protein>
<sequence length="140" mass="14562">MLALLLLAPLALVQAALPAECYNACKAFSDQYTTCGGDLHDQAQKCITCVSKEQDLDAWAGVEEACRYTGSGVKDAKDDVKVSASELTSAAAPANATGATGSKTAGSPPTIGRWNVQFDLGIQMYAFMGIASATVLHLIC</sequence>
<comment type="caution">
    <text evidence="2">The sequence shown here is derived from an EMBL/GenBank/DDBJ whole genome shotgun (WGS) entry which is preliminary data.</text>
</comment>